<evidence type="ECO:0000313" key="2">
    <source>
        <dbReference type="Proteomes" id="UP000827721"/>
    </source>
</evidence>
<evidence type="ECO:0000313" key="1">
    <source>
        <dbReference type="EMBL" id="KAH7549991.1"/>
    </source>
</evidence>
<dbReference type="PANTHER" id="PTHR34661">
    <property type="entry name" value="INCREASED DNA METHYLATION 3"/>
    <property type="match status" value="1"/>
</dbReference>
<keyword evidence="2" id="KW-1185">Reference proteome</keyword>
<dbReference type="Proteomes" id="UP000827721">
    <property type="component" value="Unassembled WGS sequence"/>
</dbReference>
<organism evidence="1 2">
    <name type="scientific">Xanthoceras sorbifolium</name>
    <dbReference type="NCBI Taxonomy" id="99658"/>
    <lineage>
        <taxon>Eukaryota</taxon>
        <taxon>Viridiplantae</taxon>
        <taxon>Streptophyta</taxon>
        <taxon>Embryophyta</taxon>
        <taxon>Tracheophyta</taxon>
        <taxon>Spermatophyta</taxon>
        <taxon>Magnoliopsida</taxon>
        <taxon>eudicotyledons</taxon>
        <taxon>Gunneridae</taxon>
        <taxon>Pentapetalae</taxon>
        <taxon>rosids</taxon>
        <taxon>malvids</taxon>
        <taxon>Sapindales</taxon>
        <taxon>Sapindaceae</taxon>
        <taxon>Xanthoceroideae</taxon>
        <taxon>Xanthoceras</taxon>
    </lineage>
</organism>
<dbReference type="PANTHER" id="PTHR34661:SF2">
    <property type="entry name" value="SHSP DOMAIN-CONTAINING PROTEIN"/>
    <property type="match status" value="1"/>
</dbReference>
<comment type="caution">
    <text evidence="1">The sequence shown here is derived from an EMBL/GenBank/DDBJ whole genome shotgun (WGS) entry which is preliminary data.</text>
</comment>
<reference evidence="1 2" key="1">
    <citation type="submission" date="2021-02" db="EMBL/GenBank/DDBJ databases">
        <title>Plant Genome Project.</title>
        <authorList>
            <person name="Zhang R.-G."/>
        </authorList>
    </citation>
    <scope>NUCLEOTIDE SEQUENCE [LARGE SCALE GENOMIC DNA]</scope>
    <source>
        <tissue evidence="1">Leaves</tissue>
    </source>
</reference>
<dbReference type="EMBL" id="JAFEMO010000013">
    <property type="protein sequence ID" value="KAH7549991.1"/>
    <property type="molecule type" value="Genomic_DNA"/>
</dbReference>
<dbReference type="InterPro" id="IPR039321">
    <property type="entry name" value="IDM2/3-like"/>
</dbReference>
<protein>
    <submittedName>
        <fullName evidence="1">Uncharacterized protein</fullName>
    </submittedName>
</protein>
<gene>
    <name evidence="1" type="ORF">JRO89_XS13G0116500</name>
</gene>
<name>A0ABQ8H7X5_9ROSI</name>
<accession>A0ABQ8H7X5</accession>
<sequence>MYAQVKQAEYVNAAMLQGMELQKLENLIETDPAGKQNLKACIRQSHADLPEMKPSVVLEGSAKDACNVPPVGVVGIGVSEDAYLFQVAVLGLCNDQNEVSNLHQKIKAQQLCQPGPFTISFTLLGPVDPPPD</sequence>
<proteinExistence type="predicted"/>